<evidence type="ECO:0000256" key="2">
    <source>
        <dbReference type="SAM" id="Phobius"/>
    </source>
</evidence>
<dbReference type="AlphaFoldDB" id="A0A7C4TCF4"/>
<dbReference type="EMBL" id="DTGZ01000004">
    <property type="protein sequence ID" value="HGV96710.1"/>
    <property type="molecule type" value="Genomic_DNA"/>
</dbReference>
<feature type="transmembrane region" description="Helical" evidence="2">
    <location>
        <begin position="35"/>
        <end position="56"/>
    </location>
</feature>
<organism evidence="3">
    <name type="scientific">candidate division WOR-3 bacterium</name>
    <dbReference type="NCBI Taxonomy" id="2052148"/>
    <lineage>
        <taxon>Bacteria</taxon>
        <taxon>Bacteria division WOR-3</taxon>
    </lineage>
</organism>
<evidence type="ECO:0000313" key="3">
    <source>
        <dbReference type="EMBL" id="HGV96710.1"/>
    </source>
</evidence>
<sequence length="210" mass="23216">MIKINLSPSPKKPKAPRPGAPKPAAPQLKLPPVKAGVVFIAGIAVVVIIIALALIIQSSKIGKLNRNISDLRTRLNELNVYVATVDSLEKREKELNNLISPIKQLNKNRFLLAHILDEISARLPEFTWLTMLNVTSQDITTPNLKGTINIKGTTASNLLVADFMNRLEDSPYISNVDLTVLEKKTVEKQEMMEFTLTANVSIDTTIGRQK</sequence>
<dbReference type="InterPro" id="IPR007813">
    <property type="entry name" value="PilN"/>
</dbReference>
<keyword evidence="2" id="KW-0812">Transmembrane</keyword>
<dbReference type="PANTHER" id="PTHR40278:SF1">
    <property type="entry name" value="DNA UTILIZATION PROTEIN HOFN"/>
    <property type="match status" value="1"/>
</dbReference>
<accession>A0A7C4TCF4</accession>
<gene>
    <name evidence="3" type="ORF">ENV60_00210</name>
</gene>
<keyword evidence="2" id="KW-1133">Transmembrane helix</keyword>
<evidence type="ECO:0000256" key="1">
    <source>
        <dbReference type="SAM" id="MobiDB-lite"/>
    </source>
</evidence>
<feature type="region of interest" description="Disordered" evidence="1">
    <location>
        <begin position="1"/>
        <end position="26"/>
    </location>
</feature>
<protein>
    <recommendedName>
        <fullName evidence="4">PilN domain-containing protein</fullName>
    </recommendedName>
</protein>
<name>A0A7C4TCF4_UNCW3</name>
<dbReference type="PANTHER" id="PTHR40278">
    <property type="entry name" value="DNA UTILIZATION PROTEIN HOFN"/>
    <property type="match status" value="1"/>
</dbReference>
<dbReference type="Pfam" id="PF05137">
    <property type="entry name" value="PilN"/>
    <property type="match status" value="1"/>
</dbReference>
<comment type="caution">
    <text evidence="3">The sequence shown here is derived from an EMBL/GenBank/DDBJ whole genome shotgun (WGS) entry which is preliminary data.</text>
</comment>
<keyword evidence="2" id="KW-0472">Membrane</keyword>
<proteinExistence type="predicted"/>
<evidence type="ECO:0008006" key="4">
    <source>
        <dbReference type="Google" id="ProtNLM"/>
    </source>
</evidence>
<dbReference type="InterPro" id="IPR052534">
    <property type="entry name" value="Extracell_DNA_Util/SecSys_Comp"/>
</dbReference>
<reference evidence="3" key="1">
    <citation type="journal article" date="2020" name="mSystems">
        <title>Genome- and Community-Level Interaction Insights into Carbon Utilization and Element Cycling Functions of Hydrothermarchaeota in Hydrothermal Sediment.</title>
        <authorList>
            <person name="Zhou Z."/>
            <person name="Liu Y."/>
            <person name="Xu W."/>
            <person name="Pan J."/>
            <person name="Luo Z.H."/>
            <person name="Li M."/>
        </authorList>
    </citation>
    <scope>NUCLEOTIDE SEQUENCE [LARGE SCALE GENOMIC DNA]</scope>
    <source>
        <strain evidence="3">SpSt-774</strain>
    </source>
</reference>